<name>A0A9N9DCX6_9GLOM</name>
<proteinExistence type="predicted"/>
<feature type="non-terminal residue" evidence="1">
    <location>
        <position position="1"/>
    </location>
</feature>
<accession>A0A9N9DCX6</accession>
<evidence type="ECO:0000313" key="2">
    <source>
        <dbReference type="Proteomes" id="UP000789759"/>
    </source>
</evidence>
<dbReference type="OrthoDB" id="2445967at2759"/>
<evidence type="ECO:0000313" key="1">
    <source>
        <dbReference type="EMBL" id="CAG8631646.1"/>
    </source>
</evidence>
<sequence length="74" mass="8764">VNKGEISSYISEIDKKTKVRLAIEKLDEMLKKDNNQMDKDIKVHLQALLQYLQLRYYYDQNRINTSMTIASLLE</sequence>
<reference evidence="1" key="1">
    <citation type="submission" date="2021-06" db="EMBL/GenBank/DDBJ databases">
        <authorList>
            <person name="Kallberg Y."/>
            <person name="Tangrot J."/>
            <person name="Rosling A."/>
        </authorList>
    </citation>
    <scope>NUCLEOTIDE SEQUENCE</scope>
    <source>
        <strain evidence="1">FL966</strain>
    </source>
</reference>
<gene>
    <name evidence="1" type="ORF">CPELLU_LOCUS8415</name>
</gene>
<dbReference type="Proteomes" id="UP000789759">
    <property type="component" value="Unassembled WGS sequence"/>
</dbReference>
<keyword evidence="2" id="KW-1185">Reference proteome</keyword>
<organism evidence="1 2">
    <name type="scientific">Cetraspora pellucida</name>
    <dbReference type="NCBI Taxonomy" id="1433469"/>
    <lineage>
        <taxon>Eukaryota</taxon>
        <taxon>Fungi</taxon>
        <taxon>Fungi incertae sedis</taxon>
        <taxon>Mucoromycota</taxon>
        <taxon>Glomeromycotina</taxon>
        <taxon>Glomeromycetes</taxon>
        <taxon>Diversisporales</taxon>
        <taxon>Gigasporaceae</taxon>
        <taxon>Cetraspora</taxon>
    </lineage>
</organism>
<dbReference type="EMBL" id="CAJVQA010005980">
    <property type="protein sequence ID" value="CAG8631646.1"/>
    <property type="molecule type" value="Genomic_DNA"/>
</dbReference>
<comment type="caution">
    <text evidence="1">The sequence shown here is derived from an EMBL/GenBank/DDBJ whole genome shotgun (WGS) entry which is preliminary data.</text>
</comment>
<protein>
    <submittedName>
        <fullName evidence="1">211_t:CDS:1</fullName>
    </submittedName>
</protein>
<dbReference type="AlphaFoldDB" id="A0A9N9DCX6"/>